<dbReference type="PANTHER" id="PTHR21272:SF3">
    <property type="entry name" value="CATABOLIC 3-DEHYDROQUINASE"/>
    <property type="match status" value="1"/>
</dbReference>
<dbReference type="STRING" id="71999.KPaMU14_10565"/>
<evidence type="ECO:0000313" key="12">
    <source>
        <dbReference type="EMBL" id="EME37304.1"/>
    </source>
</evidence>
<dbReference type="PROSITE" id="PS01029">
    <property type="entry name" value="DEHYDROQUINASE_II"/>
    <property type="match status" value="1"/>
</dbReference>
<dbReference type="AlphaFoldDB" id="M2YFF0"/>
<evidence type="ECO:0000256" key="8">
    <source>
        <dbReference type="HAMAP-Rule" id="MF_00169"/>
    </source>
</evidence>
<accession>M2YFF0</accession>
<proteinExistence type="inferred from homology"/>
<dbReference type="EC" id="4.2.1.10" evidence="5 8"/>
<keyword evidence="13" id="KW-1185">Reference proteome</keyword>
<evidence type="ECO:0000256" key="2">
    <source>
        <dbReference type="ARBA" id="ARBA00004902"/>
    </source>
</evidence>
<dbReference type="PANTHER" id="PTHR21272">
    <property type="entry name" value="CATABOLIC 3-DEHYDROQUINASE"/>
    <property type="match status" value="1"/>
</dbReference>
<comment type="function">
    <text evidence="8">Catalyzes a trans-dehydration via an enolate intermediate.</text>
</comment>
<organism evidence="12 13">
    <name type="scientific">Kocuria palustris PEL</name>
    <dbReference type="NCBI Taxonomy" id="1236550"/>
    <lineage>
        <taxon>Bacteria</taxon>
        <taxon>Bacillati</taxon>
        <taxon>Actinomycetota</taxon>
        <taxon>Actinomycetes</taxon>
        <taxon>Micrococcales</taxon>
        <taxon>Micrococcaceae</taxon>
        <taxon>Kocuria</taxon>
    </lineage>
</organism>
<comment type="subunit">
    <text evidence="4 8">Homododecamer.</text>
</comment>
<feature type="binding site" evidence="8 10">
    <location>
        <begin position="103"/>
        <end position="104"/>
    </location>
    <ligand>
        <name>substrate</name>
    </ligand>
</feature>
<comment type="similarity">
    <text evidence="3 8">Belongs to the type-II 3-dehydroquinase family.</text>
</comment>
<evidence type="ECO:0000256" key="4">
    <source>
        <dbReference type="ARBA" id="ARBA00011193"/>
    </source>
</evidence>
<dbReference type="CDD" id="cd00466">
    <property type="entry name" value="DHQase_II"/>
    <property type="match status" value="1"/>
</dbReference>
<dbReference type="SUPFAM" id="SSF52304">
    <property type="entry name" value="Type II 3-dehydroquinate dehydratase"/>
    <property type="match status" value="1"/>
</dbReference>
<keyword evidence="7 8" id="KW-0456">Lyase</keyword>
<dbReference type="GO" id="GO:0003855">
    <property type="term" value="F:3-dehydroquinate dehydratase activity"/>
    <property type="evidence" value="ECO:0007669"/>
    <property type="project" value="UniProtKB-UniRule"/>
</dbReference>
<dbReference type="NCBIfam" id="NF003806">
    <property type="entry name" value="PRK05395.1-3"/>
    <property type="match status" value="1"/>
</dbReference>
<dbReference type="GO" id="GO:0009423">
    <property type="term" value="P:chorismate biosynthetic process"/>
    <property type="evidence" value="ECO:0007669"/>
    <property type="project" value="UniProtKB-UniRule"/>
</dbReference>
<comment type="pathway">
    <text evidence="2 8">Metabolic intermediate biosynthesis; chorismate biosynthesis; chorismate from D-erythrose 4-phosphate and phosphoenolpyruvate: step 3/7.</text>
</comment>
<dbReference type="GO" id="GO:0019631">
    <property type="term" value="P:quinate catabolic process"/>
    <property type="evidence" value="ECO:0007669"/>
    <property type="project" value="TreeGrafter"/>
</dbReference>
<evidence type="ECO:0000256" key="11">
    <source>
        <dbReference type="PIRSR" id="PIRSR001399-3"/>
    </source>
</evidence>
<dbReference type="Pfam" id="PF01220">
    <property type="entry name" value="DHquinase_II"/>
    <property type="match status" value="1"/>
</dbReference>
<feature type="site" description="Transition state stabilizer" evidence="8 11">
    <location>
        <position position="20"/>
    </location>
</feature>
<evidence type="ECO:0000256" key="6">
    <source>
        <dbReference type="ARBA" id="ARBA00023141"/>
    </source>
</evidence>
<feature type="active site" description="Proton donor" evidence="8 9">
    <location>
        <position position="102"/>
    </location>
</feature>
<name>M2YFF0_9MICC</name>
<keyword evidence="8" id="KW-0028">Amino-acid biosynthesis</keyword>
<evidence type="ECO:0000256" key="9">
    <source>
        <dbReference type="PIRSR" id="PIRSR001399-1"/>
    </source>
</evidence>
<dbReference type="NCBIfam" id="TIGR01088">
    <property type="entry name" value="aroQ"/>
    <property type="match status" value="1"/>
</dbReference>
<reference evidence="12 13" key="1">
    <citation type="journal article" date="2014" name="Genome Announc.">
        <title>Draft Genome Sequence of Kocuria palustris PEL.</title>
        <authorList>
            <person name="Sharma G."/>
            <person name="Khatri I."/>
            <person name="Subramanian S."/>
        </authorList>
    </citation>
    <scope>NUCLEOTIDE SEQUENCE [LARGE SCALE GENOMIC DNA]</scope>
    <source>
        <strain evidence="12 13">PEL</strain>
    </source>
</reference>
<comment type="caution">
    <text evidence="12">The sequence shown here is derived from an EMBL/GenBank/DDBJ whole genome shotgun (WGS) entry which is preliminary data.</text>
</comment>
<dbReference type="UniPathway" id="UPA00053">
    <property type="reaction ID" value="UER00086"/>
</dbReference>
<dbReference type="Proteomes" id="UP000009877">
    <property type="component" value="Unassembled WGS sequence"/>
</dbReference>
<dbReference type="EMBL" id="ANHZ02000004">
    <property type="protein sequence ID" value="EME37304.1"/>
    <property type="molecule type" value="Genomic_DNA"/>
</dbReference>
<dbReference type="PIRSF" id="PIRSF001399">
    <property type="entry name" value="DHquinase_II"/>
    <property type="match status" value="1"/>
</dbReference>
<dbReference type="NCBIfam" id="NF003805">
    <property type="entry name" value="PRK05395.1-2"/>
    <property type="match status" value="1"/>
</dbReference>
<evidence type="ECO:0000256" key="3">
    <source>
        <dbReference type="ARBA" id="ARBA00011037"/>
    </source>
</evidence>
<dbReference type="InterPro" id="IPR001874">
    <property type="entry name" value="DHquinase_II"/>
</dbReference>
<evidence type="ECO:0000256" key="5">
    <source>
        <dbReference type="ARBA" id="ARBA00012060"/>
    </source>
</evidence>
<evidence type="ECO:0000256" key="1">
    <source>
        <dbReference type="ARBA" id="ARBA00001864"/>
    </source>
</evidence>
<dbReference type="InterPro" id="IPR036441">
    <property type="entry name" value="DHquinase_II_sf"/>
</dbReference>
<feature type="binding site" evidence="8 10">
    <location>
        <position position="89"/>
    </location>
    <ligand>
        <name>substrate</name>
    </ligand>
</feature>
<dbReference type="HAMAP" id="MF_00169">
    <property type="entry name" value="AroQ"/>
    <property type="match status" value="1"/>
</dbReference>
<dbReference type="InterPro" id="IPR018509">
    <property type="entry name" value="DHquinase_II_CS"/>
</dbReference>
<protein>
    <recommendedName>
        <fullName evidence="5 8">3-dehydroquinate dehydratase</fullName>
        <shortName evidence="8">3-dehydroquinase</shortName>
        <ecNumber evidence="5 8">4.2.1.10</ecNumber>
    </recommendedName>
    <alternativeName>
        <fullName evidence="8">Type II DHQase</fullName>
    </alternativeName>
</protein>
<gene>
    <name evidence="8" type="primary">aroQ</name>
    <name evidence="12" type="ORF">C884_01812</name>
</gene>
<dbReference type="GO" id="GO:0008652">
    <property type="term" value="P:amino acid biosynthetic process"/>
    <property type="evidence" value="ECO:0007669"/>
    <property type="project" value="UniProtKB-KW"/>
</dbReference>
<evidence type="ECO:0000256" key="7">
    <source>
        <dbReference type="ARBA" id="ARBA00023239"/>
    </source>
</evidence>
<dbReference type="NCBIfam" id="NF003807">
    <property type="entry name" value="PRK05395.1-4"/>
    <property type="match status" value="1"/>
</dbReference>
<sequence length="151" mass="16171">MTRPRILVLNGPNLNMLGTREPEIYGSQTLADIEALVAQRAQELGAEVDFRQSNLEGELIDALQQARGSHVGCVLNAAGLTHTSVSLHDAVKASELPTVEVHLSNPHAREDFRHVSFLSPIADAVIAGAGAQGYLYAVDLLMTRYGRGADA</sequence>
<comment type="catalytic activity">
    <reaction evidence="1 8">
        <text>3-dehydroquinate = 3-dehydroshikimate + H2O</text>
        <dbReference type="Rhea" id="RHEA:21096"/>
        <dbReference type="ChEBI" id="CHEBI:15377"/>
        <dbReference type="ChEBI" id="CHEBI:16630"/>
        <dbReference type="ChEBI" id="CHEBI:32364"/>
        <dbReference type="EC" id="4.2.1.10"/>
    </reaction>
</comment>
<feature type="binding site" evidence="8 10">
    <location>
        <position position="113"/>
    </location>
    <ligand>
        <name>substrate</name>
    </ligand>
</feature>
<evidence type="ECO:0000313" key="13">
    <source>
        <dbReference type="Proteomes" id="UP000009877"/>
    </source>
</evidence>
<dbReference type="Gene3D" id="3.40.50.9100">
    <property type="entry name" value="Dehydroquinase, class II"/>
    <property type="match status" value="1"/>
</dbReference>
<feature type="binding site" evidence="8 10">
    <location>
        <position position="82"/>
    </location>
    <ligand>
        <name>substrate</name>
    </ligand>
</feature>
<keyword evidence="6 8" id="KW-0057">Aromatic amino acid biosynthesis</keyword>
<dbReference type="GO" id="GO:0009073">
    <property type="term" value="P:aromatic amino acid family biosynthetic process"/>
    <property type="evidence" value="ECO:0007669"/>
    <property type="project" value="UniProtKB-KW"/>
</dbReference>
<feature type="binding site" evidence="8 10">
    <location>
        <position position="76"/>
    </location>
    <ligand>
        <name>substrate</name>
    </ligand>
</feature>
<feature type="active site" description="Proton acceptor" evidence="8 9">
    <location>
        <position position="25"/>
    </location>
</feature>
<dbReference type="RefSeq" id="WP_006213807.1">
    <property type="nucleotide sequence ID" value="NZ_ANHZ02000004.1"/>
</dbReference>
<evidence type="ECO:0000256" key="10">
    <source>
        <dbReference type="PIRSR" id="PIRSR001399-2"/>
    </source>
</evidence>